<evidence type="ECO:0000313" key="5">
    <source>
        <dbReference type="Proteomes" id="UP001153737"/>
    </source>
</evidence>
<reference evidence="4" key="2">
    <citation type="submission" date="2022-10" db="EMBL/GenBank/DDBJ databases">
        <authorList>
            <consortium name="ENA_rothamsted_submissions"/>
            <consortium name="culmorum"/>
            <person name="King R."/>
        </authorList>
    </citation>
    <scope>NUCLEOTIDE SEQUENCE</scope>
</reference>
<dbReference type="InterPro" id="IPR011051">
    <property type="entry name" value="RmlC_Cupin_sf"/>
</dbReference>
<name>A0A9P0DHV7_PHACE</name>
<sequence length="238" mass="27185">MTSHIHKVLQQAITTFTCKSELFAFNLSSLSSILDKTTAEDVNFDPRFTKKSEWDNPERAPVTFIDIYEDSNLTMNIFILKPDGQLPLHNHPEMYGLIKVISGKIKITSYSLNTARTMELERRSFKDAIVPPIDFRRRKIVTAELISSEIVDSNSKPCLLDPGNRNIHEIQSIDGPAAFLDILAPPYNTNIPNNGPRLCSYYAVLSNIMPNVFRLQEIRSPSWYWTDSYPYTGPDLHF</sequence>
<dbReference type="Proteomes" id="UP001153737">
    <property type="component" value="Chromosome 15"/>
</dbReference>
<evidence type="ECO:0000256" key="2">
    <source>
        <dbReference type="ARBA" id="ARBA00023002"/>
    </source>
</evidence>
<evidence type="ECO:0000256" key="3">
    <source>
        <dbReference type="ARBA" id="ARBA00023004"/>
    </source>
</evidence>
<evidence type="ECO:0000256" key="1">
    <source>
        <dbReference type="ARBA" id="ARBA00022723"/>
    </source>
</evidence>
<organism evidence="4 5">
    <name type="scientific">Phaedon cochleariae</name>
    <name type="common">Mustard beetle</name>
    <dbReference type="NCBI Taxonomy" id="80249"/>
    <lineage>
        <taxon>Eukaryota</taxon>
        <taxon>Metazoa</taxon>
        <taxon>Ecdysozoa</taxon>
        <taxon>Arthropoda</taxon>
        <taxon>Hexapoda</taxon>
        <taxon>Insecta</taxon>
        <taxon>Pterygota</taxon>
        <taxon>Neoptera</taxon>
        <taxon>Endopterygota</taxon>
        <taxon>Coleoptera</taxon>
        <taxon>Polyphaga</taxon>
        <taxon>Cucujiformia</taxon>
        <taxon>Chrysomeloidea</taxon>
        <taxon>Chrysomelidae</taxon>
        <taxon>Chrysomelinae</taxon>
        <taxon>Chrysomelini</taxon>
        <taxon>Phaedon</taxon>
    </lineage>
</organism>
<dbReference type="GO" id="GO:0005739">
    <property type="term" value="C:mitochondrion"/>
    <property type="evidence" value="ECO:0007669"/>
    <property type="project" value="TreeGrafter"/>
</dbReference>
<protein>
    <recommendedName>
        <fullName evidence="6">2-aminoethanethiol dioxygenase</fullName>
    </recommendedName>
</protein>
<dbReference type="AlphaFoldDB" id="A0A9P0DHV7"/>
<dbReference type="CDD" id="cd20289">
    <property type="entry name" value="cupin_ADO"/>
    <property type="match status" value="1"/>
</dbReference>
<gene>
    <name evidence="4" type="ORF">PHAECO_LOCUS4868</name>
</gene>
<keyword evidence="3" id="KW-0408">Iron</keyword>
<dbReference type="PANTHER" id="PTHR22966:SF61">
    <property type="entry name" value="2-AMINOETHANETHIOL DIOXYGENASE"/>
    <property type="match status" value="1"/>
</dbReference>
<dbReference type="InterPro" id="IPR012864">
    <property type="entry name" value="PCO/ADO"/>
</dbReference>
<keyword evidence="5" id="KW-1185">Reference proteome</keyword>
<dbReference type="Pfam" id="PF07847">
    <property type="entry name" value="PCO_ADO"/>
    <property type="match status" value="1"/>
</dbReference>
<dbReference type="OrthoDB" id="271433at2759"/>
<accession>A0A9P0DHV7</accession>
<dbReference type="Gene3D" id="2.60.120.10">
    <property type="entry name" value="Jelly Rolls"/>
    <property type="match status" value="1"/>
</dbReference>
<evidence type="ECO:0000313" key="4">
    <source>
        <dbReference type="EMBL" id="CAH1154361.1"/>
    </source>
</evidence>
<dbReference type="PANTHER" id="PTHR22966">
    <property type="entry name" value="2-AMINOETHANETHIOL DIOXYGENASE"/>
    <property type="match status" value="1"/>
</dbReference>
<evidence type="ECO:0008006" key="6">
    <source>
        <dbReference type="Google" id="ProtNLM"/>
    </source>
</evidence>
<dbReference type="GO" id="GO:0016702">
    <property type="term" value="F:oxidoreductase activity, acting on single donors with incorporation of molecular oxygen, incorporation of two atoms of oxygen"/>
    <property type="evidence" value="ECO:0007669"/>
    <property type="project" value="InterPro"/>
</dbReference>
<reference evidence="4" key="1">
    <citation type="submission" date="2022-01" db="EMBL/GenBank/DDBJ databases">
        <authorList>
            <person name="King R."/>
        </authorList>
    </citation>
    <scope>NUCLEOTIDE SEQUENCE</scope>
</reference>
<keyword evidence="2" id="KW-0560">Oxidoreductase</keyword>
<dbReference type="SUPFAM" id="SSF51182">
    <property type="entry name" value="RmlC-like cupins"/>
    <property type="match status" value="1"/>
</dbReference>
<dbReference type="GO" id="GO:0046872">
    <property type="term" value="F:metal ion binding"/>
    <property type="evidence" value="ECO:0007669"/>
    <property type="project" value="UniProtKB-KW"/>
</dbReference>
<dbReference type="InterPro" id="IPR014710">
    <property type="entry name" value="RmlC-like_jellyroll"/>
</dbReference>
<keyword evidence="1" id="KW-0479">Metal-binding</keyword>
<dbReference type="EMBL" id="OU896721">
    <property type="protein sequence ID" value="CAH1154361.1"/>
    <property type="molecule type" value="Genomic_DNA"/>
</dbReference>
<proteinExistence type="predicted"/>